<evidence type="ECO:0000256" key="4">
    <source>
        <dbReference type="ARBA" id="ARBA00022759"/>
    </source>
</evidence>
<comment type="catalytic activity">
    <reaction evidence="7">
        <text>Endonucleolytic cleavage of RNA, removing 5'-extranucleotides from tRNA precursor.</text>
        <dbReference type="EC" id="3.1.26.5"/>
    </reaction>
</comment>
<dbReference type="GO" id="GO:0004526">
    <property type="term" value="F:ribonuclease P activity"/>
    <property type="evidence" value="ECO:0007669"/>
    <property type="project" value="UniProtKB-UniRule"/>
</dbReference>
<dbReference type="Proteomes" id="UP000187408">
    <property type="component" value="Unassembled WGS sequence"/>
</dbReference>
<reference evidence="9 10" key="1">
    <citation type="submission" date="2016-10" db="EMBL/GenBank/DDBJ databases">
        <title>Genome sequence of a sulfur-reducing bacterium Desulfurobacterium indicum K6013.</title>
        <authorList>
            <person name="Cao J."/>
            <person name="Shao Z."/>
            <person name="Alain K."/>
            <person name="Jebbar M."/>
        </authorList>
    </citation>
    <scope>NUCLEOTIDE SEQUENCE [LARGE SCALE GENOMIC DNA]</scope>
    <source>
        <strain evidence="9 10">K6013</strain>
    </source>
</reference>
<dbReference type="Pfam" id="PF00825">
    <property type="entry name" value="Ribonuclease_P"/>
    <property type="match status" value="1"/>
</dbReference>
<comment type="similarity">
    <text evidence="7">Belongs to the RnpA family.</text>
</comment>
<dbReference type="AlphaFoldDB" id="A0A1R1MLB9"/>
<dbReference type="GO" id="GO:0000049">
    <property type="term" value="F:tRNA binding"/>
    <property type="evidence" value="ECO:0007669"/>
    <property type="project" value="UniProtKB-UniRule"/>
</dbReference>
<dbReference type="RefSeq" id="WP_076712909.1">
    <property type="nucleotide sequence ID" value="NZ_MOEN01000013.1"/>
</dbReference>
<dbReference type="Gene3D" id="3.30.230.10">
    <property type="match status" value="1"/>
</dbReference>
<dbReference type="PANTHER" id="PTHR33992:SF1">
    <property type="entry name" value="RIBONUCLEASE P PROTEIN COMPONENT"/>
    <property type="match status" value="1"/>
</dbReference>
<name>A0A1R1MLB9_9BACT</name>
<evidence type="ECO:0000256" key="1">
    <source>
        <dbReference type="ARBA" id="ARBA00002663"/>
    </source>
</evidence>
<dbReference type="InterPro" id="IPR014721">
    <property type="entry name" value="Ribsml_uS5_D2-typ_fold_subgr"/>
</dbReference>
<evidence type="ECO:0000256" key="6">
    <source>
        <dbReference type="ARBA" id="ARBA00022884"/>
    </source>
</evidence>
<evidence type="ECO:0000313" key="10">
    <source>
        <dbReference type="Proteomes" id="UP000187408"/>
    </source>
</evidence>
<evidence type="ECO:0000256" key="8">
    <source>
        <dbReference type="NCBIfam" id="TIGR00188"/>
    </source>
</evidence>
<dbReference type="PANTHER" id="PTHR33992">
    <property type="entry name" value="RIBONUCLEASE P PROTEIN COMPONENT"/>
    <property type="match status" value="1"/>
</dbReference>
<dbReference type="PROSITE" id="PS00648">
    <property type="entry name" value="RIBONUCLEASE_P"/>
    <property type="match status" value="1"/>
</dbReference>
<dbReference type="EMBL" id="MOEN01000013">
    <property type="protein sequence ID" value="OMH40553.1"/>
    <property type="molecule type" value="Genomic_DNA"/>
</dbReference>
<dbReference type="STRING" id="1914305.BLW93_04470"/>
<evidence type="ECO:0000313" key="9">
    <source>
        <dbReference type="EMBL" id="OMH40553.1"/>
    </source>
</evidence>
<dbReference type="EC" id="3.1.26.5" evidence="7 8"/>
<proteinExistence type="inferred from homology"/>
<evidence type="ECO:0000256" key="3">
    <source>
        <dbReference type="ARBA" id="ARBA00022722"/>
    </source>
</evidence>
<dbReference type="GO" id="GO:0030677">
    <property type="term" value="C:ribonuclease P complex"/>
    <property type="evidence" value="ECO:0007669"/>
    <property type="project" value="TreeGrafter"/>
</dbReference>
<dbReference type="OrthoDB" id="9810867at2"/>
<keyword evidence="6 7" id="KW-0694">RNA-binding</keyword>
<comment type="caution">
    <text evidence="9">The sequence shown here is derived from an EMBL/GenBank/DDBJ whole genome shotgun (WGS) entry which is preliminary data.</text>
</comment>
<keyword evidence="5 7" id="KW-0378">Hydrolase</keyword>
<gene>
    <name evidence="7" type="primary">rnpA</name>
    <name evidence="9" type="ORF">BLW93_04470</name>
</gene>
<dbReference type="NCBIfam" id="TIGR00188">
    <property type="entry name" value="rnpA"/>
    <property type="match status" value="1"/>
</dbReference>
<evidence type="ECO:0000256" key="5">
    <source>
        <dbReference type="ARBA" id="ARBA00022801"/>
    </source>
</evidence>
<dbReference type="HAMAP" id="MF_00227">
    <property type="entry name" value="RNase_P"/>
    <property type="match status" value="1"/>
</dbReference>
<dbReference type="SUPFAM" id="SSF54211">
    <property type="entry name" value="Ribosomal protein S5 domain 2-like"/>
    <property type="match status" value="1"/>
</dbReference>
<dbReference type="InterPro" id="IPR000100">
    <property type="entry name" value="RNase_P"/>
</dbReference>
<protein>
    <recommendedName>
        <fullName evidence="7 8">Ribonuclease P protein component</fullName>
        <shortName evidence="7">RNase P protein</shortName>
        <shortName evidence="7">RNaseP protein</shortName>
        <ecNumber evidence="7 8">3.1.26.5</ecNumber>
    </recommendedName>
    <alternativeName>
        <fullName evidence="7">Protein C5</fullName>
    </alternativeName>
</protein>
<evidence type="ECO:0000256" key="7">
    <source>
        <dbReference type="HAMAP-Rule" id="MF_00227"/>
    </source>
</evidence>
<evidence type="ECO:0000256" key="2">
    <source>
        <dbReference type="ARBA" id="ARBA00022694"/>
    </source>
</evidence>
<accession>A0A1R1MLB9</accession>
<dbReference type="InterPro" id="IPR020568">
    <property type="entry name" value="Ribosomal_Su5_D2-typ_SF"/>
</dbReference>
<comment type="function">
    <text evidence="1 7">RNaseP catalyzes the removal of the 5'-leader sequence from pre-tRNA to produce the mature 5'-terminus. It can also cleave other RNA substrates such as 4.5S RNA. The protein component plays an auxiliary but essential role in vivo by binding to the 5'-leader sequence and broadening the substrate specificity of the ribozyme.</text>
</comment>
<comment type="subunit">
    <text evidence="7">Consists of a catalytic RNA component (M1 or rnpB) and a protein subunit.</text>
</comment>
<sequence>MEKKVNFFLSKEDRIKKSRDFKYVFESGKSLGGVTLALYFILRNSGQPRAGFIASKRFSKRAVDRNRAKRLMKEVFRLNKHKLYPCDIVFIAKKGMKNASYSDVEKDFLKLARRAGILREKKC</sequence>
<dbReference type="InterPro" id="IPR020539">
    <property type="entry name" value="RNase_P_CS"/>
</dbReference>
<organism evidence="9 10">
    <name type="scientific">Desulfurobacterium indicum</name>
    <dbReference type="NCBI Taxonomy" id="1914305"/>
    <lineage>
        <taxon>Bacteria</taxon>
        <taxon>Pseudomonadati</taxon>
        <taxon>Aquificota</taxon>
        <taxon>Aquificia</taxon>
        <taxon>Desulfurobacteriales</taxon>
        <taxon>Desulfurobacteriaceae</taxon>
        <taxon>Desulfurobacterium</taxon>
    </lineage>
</organism>
<keyword evidence="2 7" id="KW-0819">tRNA processing</keyword>
<dbReference type="GO" id="GO:0042781">
    <property type="term" value="F:3'-tRNA processing endoribonuclease activity"/>
    <property type="evidence" value="ECO:0007669"/>
    <property type="project" value="TreeGrafter"/>
</dbReference>
<keyword evidence="3 7" id="KW-0540">Nuclease</keyword>
<dbReference type="GO" id="GO:0001682">
    <property type="term" value="P:tRNA 5'-leader removal"/>
    <property type="evidence" value="ECO:0007669"/>
    <property type="project" value="UniProtKB-UniRule"/>
</dbReference>
<keyword evidence="10" id="KW-1185">Reference proteome</keyword>
<keyword evidence="4 7" id="KW-0255">Endonuclease</keyword>